<dbReference type="Proteomes" id="UP001652625">
    <property type="component" value="Chromosome 09"/>
</dbReference>
<evidence type="ECO:0000313" key="1">
    <source>
        <dbReference type="Proteomes" id="UP001652625"/>
    </source>
</evidence>
<protein>
    <submittedName>
        <fullName evidence="2">Uncharacterized protein LOC136085573</fullName>
    </submittedName>
</protein>
<keyword evidence="1" id="KW-1185">Reference proteome</keyword>
<dbReference type="RefSeq" id="XP_065662966.1">
    <property type="nucleotide sequence ID" value="XM_065806894.1"/>
</dbReference>
<organism evidence="1 2">
    <name type="scientific">Hydra vulgaris</name>
    <name type="common">Hydra</name>
    <name type="synonym">Hydra attenuata</name>
    <dbReference type="NCBI Taxonomy" id="6087"/>
    <lineage>
        <taxon>Eukaryota</taxon>
        <taxon>Metazoa</taxon>
        <taxon>Cnidaria</taxon>
        <taxon>Hydrozoa</taxon>
        <taxon>Hydroidolina</taxon>
        <taxon>Anthoathecata</taxon>
        <taxon>Aplanulata</taxon>
        <taxon>Hydridae</taxon>
        <taxon>Hydra</taxon>
    </lineage>
</organism>
<accession>A0ABM4CMD3</accession>
<proteinExistence type="predicted"/>
<dbReference type="GeneID" id="136085573"/>
<gene>
    <name evidence="2" type="primary">LOC136085573</name>
</gene>
<name>A0ABM4CMD3_HYDVU</name>
<sequence>MQKGIVNIVGPALVANLQPLSRRRNVASLSIFDGHYNGHSSKELASPVPSTKIHSRVTSHSIKSHPFFATVPKCSQNSYSSSFFPRVSGLRNSHPSSCFPELHNLQSFNVFQALSCSINFILSLPAISNSNSGCFQPYWKQKY</sequence>
<reference evidence="2" key="1">
    <citation type="submission" date="2025-08" db="UniProtKB">
        <authorList>
            <consortium name="RefSeq"/>
        </authorList>
    </citation>
    <scope>IDENTIFICATION</scope>
</reference>
<evidence type="ECO:0000313" key="2">
    <source>
        <dbReference type="RefSeq" id="XP_065662966.1"/>
    </source>
</evidence>